<evidence type="ECO:0000256" key="7">
    <source>
        <dbReference type="ARBA" id="ARBA00023136"/>
    </source>
</evidence>
<dbReference type="GO" id="GO:0071973">
    <property type="term" value="P:bacterial-type flagellum-dependent cell motility"/>
    <property type="evidence" value="ECO:0007669"/>
    <property type="project" value="InterPro"/>
</dbReference>
<dbReference type="PRINTS" id="PR01009">
    <property type="entry name" value="FLGMRINGFLIF"/>
</dbReference>
<evidence type="ECO:0000313" key="14">
    <source>
        <dbReference type="EMBL" id="GET08707.1"/>
    </source>
</evidence>
<comment type="similarity">
    <text evidence="3 9">Belongs to the FliF family.</text>
</comment>
<sequence length="544" mass="58541">MDKVKDSLANLGQRWRDLSRLARIAIILGLVSLLTVGGIIYYLQTKVDYGVLFSNLSQADAGKITEQLEKENVAYKLADNGSTILVDKTKIDQERINLAMNNDLPNTSKGFDLFDSTSVMTTDQDRKILYQRALQGELQNAIQSLDAVSAAKVILVMPNNSSVFSDSSDNNKAKASITLTLKNGTISNQAVRGIVSLTTGAVNGLSPSNVKVVDSNGNVLNSDTASGDDNTGGSSKYIAMQNKYASQLEKKIRSLLQPTLGDTSFTVSVNASLDFNAVENKTTTYANPQVRSEATAAGGDAATVSSAQTANEASNVANVTNQQNGNNASSSASYSHTQNNELDTSVTKTIQAPGTVKRLTTSVLVNRRLSRKNRADITRAVQAAIGFDAGRGDAIVVQGMTLNNKPKTTATPKATTDNKSFPWLYLGIGGAVLALVIGGVIFFMIRRRRAAEEEYYDDDYDVDVSDEEAPTTTPTQPQAQARAAAVETPAPSPVVEEPKVSPEVQKQLDRDEQARNYAKENPEVAADLIKAWMKDETNRRRGGK</sequence>
<dbReference type="CDD" id="cd12087">
    <property type="entry name" value="TM_EGFR-like"/>
    <property type="match status" value="1"/>
</dbReference>
<feature type="compositionally biased region" description="Low complexity" evidence="10">
    <location>
        <begin position="470"/>
        <end position="495"/>
    </location>
</feature>
<evidence type="ECO:0000256" key="11">
    <source>
        <dbReference type="SAM" id="Phobius"/>
    </source>
</evidence>
<dbReference type="EMBL" id="BLAN01000086">
    <property type="protein sequence ID" value="GET08707.1"/>
    <property type="molecule type" value="Genomic_DNA"/>
</dbReference>
<feature type="compositionally biased region" description="Basic and acidic residues" evidence="10">
    <location>
        <begin position="496"/>
        <end position="522"/>
    </location>
</feature>
<name>A0A6F9XU27_9LACO</name>
<protein>
    <recommendedName>
        <fullName evidence="9">Flagellar M-ring protein</fullName>
    </recommendedName>
</protein>
<evidence type="ECO:0000256" key="6">
    <source>
        <dbReference type="ARBA" id="ARBA00022989"/>
    </source>
</evidence>
<dbReference type="InterPro" id="IPR006182">
    <property type="entry name" value="FliF_N_dom"/>
</dbReference>
<evidence type="ECO:0000256" key="3">
    <source>
        <dbReference type="ARBA" id="ARBA00007971"/>
    </source>
</evidence>
<feature type="domain" description="Flagellar M-ring C-terminal" evidence="13">
    <location>
        <begin position="256"/>
        <end position="401"/>
    </location>
</feature>
<dbReference type="PIRSF" id="PIRSF004862">
    <property type="entry name" value="FliF"/>
    <property type="match status" value="1"/>
</dbReference>
<organism evidence="14">
    <name type="scientific">Ligilactobacillus agilis</name>
    <dbReference type="NCBI Taxonomy" id="1601"/>
    <lineage>
        <taxon>Bacteria</taxon>
        <taxon>Bacillati</taxon>
        <taxon>Bacillota</taxon>
        <taxon>Bacilli</taxon>
        <taxon>Lactobacillales</taxon>
        <taxon>Lactobacillaceae</taxon>
        <taxon>Ligilactobacillus</taxon>
    </lineage>
</organism>
<dbReference type="RefSeq" id="WP_172586123.1">
    <property type="nucleotide sequence ID" value="NZ_BLAN01000086.1"/>
</dbReference>
<dbReference type="GO" id="GO:0009431">
    <property type="term" value="C:bacterial-type flagellum basal body, MS ring"/>
    <property type="evidence" value="ECO:0007669"/>
    <property type="project" value="InterPro"/>
</dbReference>
<dbReference type="Proteomes" id="UP000494178">
    <property type="component" value="Unassembled WGS sequence"/>
</dbReference>
<dbReference type="GO" id="GO:0005886">
    <property type="term" value="C:plasma membrane"/>
    <property type="evidence" value="ECO:0007669"/>
    <property type="project" value="UniProtKB-SubCell"/>
</dbReference>
<dbReference type="InterPro" id="IPR013556">
    <property type="entry name" value="Flag_M-ring_C"/>
</dbReference>
<dbReference type="Pfam" id="PF01514">
    <property type="entry name" value="YscJ_FliF"/>
    <property type="match status" value="1"/>
</dbReference>
<accession>A0A6F9XU27</accession>
<keyword evidence="14" id="KW-0282">Flagellum</keyword>
<dbReference type="Gene3D" id="3.30.300.30">
    <property type="match status" value="1"/>
</dbReference>
<dbReference type="InterPro" id="IPR000067">
    <property type="entry name" value="FlgMring_FliF"/>
</dbReference>
<gene>
    <name evidence="14" type="primary">fliF</name>
    <name evidence="14" type="ORF">SY111_13310</name>
</gene>
<comment type="function">
    <text evidence="9">The M ring may be actively involved in energy transduction.</text>
</comment>
<dbReference type="GO" id="GO:0003774">
    <property type="term" value="F:cytoskeletal motor activity"/>
    <property type="evidence" value="ECO:0007669"/>
    <property type="project" value="InterPro"/>
</dbReference>
<evidence type="ECO:0000256" key="4">
    <source>
        <dbReference type="ARBA" id="ARBA00022475"/>
    </source>
</evidence>
<keyword evidence="14" id="KW-0966">Cell projection</keyword>
<dbReference type="InterPro" id="IPR043427">
    <property type="entry name" value="YscJ/FliF"/>
</dbReference>
<evidence type="ECO:0000256" key="10">
    <source>
        <dbReference type="SAM" id="MobiDB-lite"/>
    </source>
</evidence>
<keyword evidence="8 9" id="KW-0975">Bacterial flagellum</keyword>
<keyword evidence="4" id="KW-1003">Cell membrane</keyword>
<keyword evidence="14" id="KW-0969">Cilium</keyword>
<keyword evidence="7 11" id="KW-0472">Membrane</keyword>
<reference evidence="14" key="1">
    <citation type="submission" date="2019-10" db="EMBL/GenBank/DDBJ databases">
        <title>Lactobacillus agilis SY111 Whole Genome Sequencing Project.</title>
        <authorList>
            <person name="Suzuki S."/>
            <person name="Endo A."/>
            <person name="Maeno S."/>
            <person name="Shiwa Y."/>
            <person name="Matsutani M."/>
            <person name="Kajikawa A."/>
        </authorList>
    </citation>
    <scope>NUCLEOTIDE SEQUENCE</scope>
    <source>
        <strain evidence="14">SY111</strain>
    </source>
</reference>
<dbReference type="PANTHER" id="PTHR30046:SF0">
    <property type="entry name" value="FLAGELLAR M-RING PROTEIN"/>
    <property type="match status" value="1"/>
</dbReference>
<keyword evidence="6 11" id="KW-1133">Transmembrane helix</keyword>
<feature type="region of interest" description="Disordered" evidence="10">
    <location>
        <begin position="461"/>
        <end position="522"/>
    </location>
</feature>
<feature type="transmembrane region" description="Helical" evidence="11">
    <location>
        <begin position="21"/>
        <end position="43"/>
    </location>
</feature>
<evidence type="ECO:0000259" key="13">
    <source>
        <dbReference type="Pfam" id="PF08345"/>
    </source>
</evidence>
<feature type="compositionally biased region" description="Low complexity" evidence="10">
    <location>
        <begin position="321"/>
        <end position="340"/>
    </location>
</feature>
<evidence type="ECO:0000256" key="9">
    <source>
        <dbReference type="PIRNR" id="PIRNR004862"/>
    </source>
</evidence>
<keyword evidence="5 11" id="KW-0812">Transmembrane</keyword>
<evidence type="ECO:0000256" key="1">
    <source>
        <dbReference type="ARBA" id="ARBA00004117"/>
    </source>
</evidence>
<dbReference type="NCBIfam" id="TIGR00206">
    <property type="entry name" value="fliF"/>
    <property type="match status" value="1"/>
</dbReference>
<comment type="subcellular location">
    <subcellularLocation>
        <location evidence="1 9">Bacterial flagellum basal body</location>
    </subcellularLocation>
    <subcellularLocation>
        <location evidence="2">Cell membrane</location>
        <topology evidence="2">Multi-pass membrane protein</topology>
    </subcellularLocation>
</comment>
<feature type="domain" description="Flagellar M-ring N-terminal" evidence="12">
    <location>
        <begin position="46"/>
        <end position="221"/>
    </location>
</feature>
<evidence type="ECO:0000256" key="2">
    <source>
        <dbReference type="ARBA" id="ARBA00004651"/>
    </source>
</evidence>
<dbReference type="AlphaFoldDB" id="A0A6F9XU27"/>
<dbReference type="Pfam" id="PF08345">
    <property type="entry name" value="YscJ_FliF_C"/>
    <property type="match status" value="1"/>
</dbReference>
<evidence type="ECO:0000256" key="8">
    <source>
        <dbReference type="ARBA" id="ARBA00023143"/>
    </source>
</evidence>
<evidence type="ECO:0000259" key="12">
    <source>
        <dbReference type="Pfam" id="PF01514"/>
    </source>
</evidence>
<feature type="region of interest" description="Disordered" evidence="10">
    <location>
        <begin position="320"/>
        <end position="349"/>
    </location>
</feature>
<comment type="caution">
    <text evidence="14">The sequence shown here is derived from an EMBL/GenBank/DDBJ whole genome shotgun (WGS) entry which is preliminary data.</text>
</comment>
<evidence type="ECO:0000256" key="5">
    <source>
        <dbReference type="ARBA" id="ARBA00022692"/>
    </source>
</evidence>
<feature type="transmembrane region" description="Helical" evidence="11">
    <location>
        <begin position="423"/>
        <end position="445"/>
    </location>
</feature>
<proteinExistence type="inferred from homology"/>
<dbReference type="InterPro" id="IPR045851">
    <property type="entry name" value="AMP-bd_C_sf"/>
</dbReference>
<dbReference type="PANTHER" id="PTHR30046">
    <property type="entry name" value="FLAGELLAR M-RING PROTEIN"/>
    <property type="match status" value="1"/>
</dbReference>